<dbReference type="Gene3D" id="3.30.70.2330">
    <property type="match status" value="1"/>
</dbReference>
<evidence type="ECO:0000256" key="1">
    <source>
        <dbReference type="ARBA" id="ARBA00022723"/>
    </source>
</evidence>
<evidence type="ECO:0000313" key="5">
    <source>
        <dbReference type="Proteomes" id="UP001359559"/>
    </source>
</evidence>
<evidence type="ECO:0000313" key="4">
    <source>
        <dbReference type="EMBL" id="KAK7301616.1"/>
    </source>
</evidence>
<keyword evidence="1" id="KW-0479">Metal-binding</keyword>
<keyword evidence="5" id="KW-1185">Reference proteome</keyword>
<reference evidence="4 5" key="1">
    <citation type="submission" date="2024-01" db="EMBL/GenBank/DDBJ databases">
        <title>The genomes of 5 underutilized Papilionoideae crops provide insights into root nodulation and disease resistance.</title>
        <authorList>
            <person name="Yuan L."/>
        </authorList>
    </citation>
    <scope>NUCLEOTIDE SEQUENCE [LARGE SCALE GENOMIC DNA]</scope>
    <source>
        <strain evidence="4">LY-2023</strain>
        <tissue evidence="4">Leaf</tissue>
    </source>
</reference>
<dbReference type="EMBL" id="JAYKXN010000003">
    <property type="protein sequence ID" value="KAK7301616.1"/>
    <property type="molecule type" value="Genomic_DNA"/>
</dbReference>
<dbReference type="AlphaFoldDB" id="A0AAN9JNV1"/>
<keyword evidence="2" id="KW-0378">Hydrolase</keyword>
<dbReference type="GO" id="GO:0008270">
    <property type="term" value="F:zinc ion binding"/>
    <property type="evidence" value="ECO:0007669"/>
    <property type="project" value="InterPro"/>
</dbReference>
<dbReference type="GO" id="GO:0003676">
    <property type="term" value="F:nucleic acid binding"/>
    <property type="evidence" value="ECO:0007669"/>
    <property type="project" value="InterPro"/>
</dbReference>
<sequence>MRESKLEGPIEMGRSQNLIFLCWVEDGFDLFGGKKMGFLKCLVCMQLTSTACRMVGRRIPTAQDLCSRLICQPLNPDDPTAIKVLNSATSLIGYIERPIVFVLSSLIDTLLDIVEAIILSGTSHLPSSVHQFPIKIHLFIHRS</sequence>
<accession>A0AAN9JNV1</accession>
<dbReference type="GO" id="GO:0016818">
    <property type="term" value="F:hydrolase activity, acting on acid anhydrides, in phosphorus-containing anhydrides"/>
    <property type="evidence" value="ECO:0007669"/>
    <property type="project" value="InterPro"/>
</dbReference>
<organism evidence="4 5">
    <name type="scientific">Clitoria ternatea</name>
    <name type="common">Butterfly pea</name>
    <dbReference type="NCBI Taxonomy" id="43366"/>
    <lineage>
        <taxon>Eukaryota</taxon>
        <taxon>Viridiplantae</taxon>
        <taxon>Streptophyta</taxon>
        <taxon>Embryophyta</taxon>
        <taxon>Tracheophyta</taxon>
        <taxon>Spermatophyta</taxon>
        <taxon>Magnoliopsida</taxon>
        <taxon>eudicotyledons</taxon>
        <taxon>Gunneridae</taxon>
        <taxon>Pentapetalae</taxon>
        <taxon>rosids</taxon>
        <taxon>fabids</taxon>
        <taxon>Fabales</taxon>
        <taxon>Fabaceae</taxon>
        <taxon>Papilionoideae</taxon>
        <taxon>50 kb inversion clade</taxon>
        <taxon>NPAAA clade</taxon>
        <taxon>indigoferoid/millettioid clade</taxon>
        <taxon>Phaseoleae</taxon>
        <taxon>Clitoria</taxon>
    </lineage>
</organism>
<name>A0AAN9JNV1_CLITE</name>
<evidence type="ECO:0000256" key="2">
    <source>
        <dbReference type="ARBA" id="ARBA00022801"/>
    </source>
</evidence>
<feature type="domain" description="HIRAN" evidence="3">
    <location>
        <begin position="72"/>
        <end position="126"/>
    </location>
</feature>
<dbReference type="InterPro" id="IPR014905">
    <property type="entry name" value="HIRAN"/>
</dbReference>
<dbReference type="Pfam" id="PF08797">
    <property type="entry name" value="HIRAN"/>
    <property type="match status" value="1"/>
</dbReference>
<dbReference type="Proteomes" id="UP001359559">
    <property type="component" value="Unassembled WGS sequence"/>
</dbReference>
<comment type="caution">
    <text evidence="4">The sequence shown here is derived from an EMBL/GenBank/DDBJ whole genome shotgun (WGS) entry which is preliminary data.</text>
</comment>
<gene>
    <name evidence="4" type="ORF">RJT34_12484</name>
</gene>
<evidence type="ECO:0000259" key="3">
    <source>
        <dbReference type="Pfam" id="PF08797"/>
    </source>
</evidence>
<proteinExistence type="predicted"/>
<protein>
    <recommendedName>
        <fullName evidence="3">HIRAN domain-containing protein</fullName>
    </recommendedName>
</protein>